<evidence type="ECO:0000313" key="2">
    <source>
        <dbReference type="Proteomes" id="UP000030518"/>
    </source>
</evidence>
<organism evidence="1 2">
    <name type="scientific">Lysobacter dokdonensis DS-58</name>
    <dbReference type="NCBI Taxonomy" id="1300345"/>
    <lineage>
        <taxon>Bacteria</taxon>
        <taxon>Pseudomonadati</taxon>
        <taxon>Pseudomonadota</taxon>
        <taxon>Gammaproteobacteria</taxon>
        <taxon>Lysobacterales</taxon>
        <taxon>Lysobacteraceae</taxon>
        <taxon>Noviluteimonas</taxon>
    </lineage>
</organism>
<dbReference type="EMBL" id="JRKJ01000004">
    <property type="protein sequence ID" value="KGQ20066.1"/>
    <property type="molecule type" value="Genomic_DNA"/>
</dbReference>
<dbReference type="AlphaFoldDB" id="A0A0A2WIP7"/>
<evidence type="ECO:0000313" key="1">
    <source>
        <dbReference type="EMBL" id="KGQ20066.1"/>
    </source>
</evidence>
<protein>
    <submittedName>
        <fullName evidence="1">Uncharacterized protein</fullName>
    </submittedName>
</protein>
<proteinExistence type="predicted"/>
<dbReference type="PATRIC" id="fig|1300345.3.peg.812"/>
<dbReference type="Proteomes" id="UP000030518">
    <property type="component" value="Unassembled WGS sequence"/>
</dbReference>
<gene>
    <name evidence="1" type="ORF">LF41_2233</name>
</gene>
<name>A0A0A2WIP7_9GAMM</name>
<reference evidence="1 2" key="1">
    <citation type="submission" date="2014-09" db="EMBL/GenBank/DDBJ databases">
        <title>Genome sequences of Lysobacter dokdonensis DS-58.</title>
        <authorList>
            <person name="Kim J.F."/>
            <person name="Kwak M.-J."/>
        </authorList>
    </citation>
    <scope>NUCLEOTIDE SEQUENCE [LARGE SCALE GENOMIC DNA]</scope>
    <source>
        <strain evidence="1 2">DS-58</strain>
    </source>
</reference>
<sequence>MSRLDGDAIEFLQRPRRCGRRCRRRRTHPISARIRPAVLVGLCRMCDMGDRDQCKCQPSSFEPHRSDPV</sequence>
<comment type="caution">
    <text evidence="1">The sequence shown here is derived from an EMBL/GenBank/DDBJ whole genome shotgun (WGS) entry which is preliminary data.</text>
</comment>
<accession>A0A0A2WIP7</accession>
<keyword evidence="2" id="KW-1185">Reference proteome</keyword>